<evidence type="ECO:0000256" key="1">
    <source>
        <dbReference type="SAM" id="Phobius"/>
    </source>
</evidence>
<organism evidence="2 3">
    <name type="scientific">Rhynocoris fuscipes</name>
    <dbReference type="NCBI Taxonomy" id="488301"/>
    <lineage>
        <taxon>Eukaryota</taxon>
        <taxon>Metazoa</taxon>
        <taxon>Ecdysozoa</taxon>
        <taxon>Arthropoda</taxon>
        <taxon>Hexapoda</taxon>
        <taxon>Insecta</taxon>
        <taxon>Pterygota</taxon>
        <taxon>Neoptera</taxon>
        <taxon>Paraneoptera</taxon>
        <taxon>Hemiptera</taxon>
        <taxon>Heteroptera</taxon>
        <taxon>Panheteroptera</taxon>
        <taxon>Cimicomorpha</taxon>
        <taxon>Reduviidae</taxon>
        <taxon>Harpactorinae</taxon>
        <taxon>Harpactorini</taxon>
        <taxon>Rhynocoris</taxon>
    </lineage>
</organism>
<keyword evidence="3" id="KW-1185">Reference proteome</keyword>
<dbReference type="EMBL" id="JAPXFL010000007">
    <property type="protein sequence ID" value="KAK9503513.1"/>
    <property type="molecule type" value="Genomic_DNA"/>
</dbReference>
<feature type="transmembrane region" description="Helical" evidence="1">
    <location>
        <begin position="163"/>
        <end position="180"/>
    </location>
</feature>
<dbReference type="Proteomes" id="UP001461498">
    <property type="component" value="Unassembled WGS sequence"/>
</dbReference>
<protein>
    <submittedName>
        <fullName evidence="2">Uncharacterized protein</fullName>
    </submittedName>
</protein>
<gene>
    <name evidence="2" type="ORF">O3M35_010056</name>
</gene>
<feature type="transmembrane region" description="Helical" evidence="1">
    <location>
        <begin position="96"/>
        <end position="113"/>
    </location>
</feature>
<dbReference type="AlphaFoldDB" id="A0AAW1D0D3"/>
<proteinExistence type="predicted"/>
<feature type="transmembrane region" description="Helical" evidence="1">
    <location>
        <begin position="27"/>
        <end position="52"/>
    </location>
</feature>
<evidence type="ECO:0000313" key="3">
    <source>
        <dbReference type="Proteomes" id="UP001461498"/>
    </source>
</evidence>
<feature type="transmembrane region" description="Helical" evidence="1">
    <location>
        <begin position="125"/>
        <end position="143"/>
    </location>
</feature>
<keyword evidence="1" id="KW-1133">Transmembrane helix</keyword>
<evidence type="ECO:0000313" key="2">
    <source>
        <dbReference type="EMBL" id="KAK9503513.1"/>
    </source>
</evidence>
<accession>A0AAW1D0D3</accession>
<feature type="transmembrane region" description="Helical" evidence="1">
    <location>
        <begin position="266"/>
        <end position="283"/>
    </location>
</feature>
<keyword evidence="1" id="KW-0472">Membrane</keyword>
<dbReference type="PANTHER" id="PTHR39074">
    <property type="entry name" value="AGAP007547-PA"/>
    <property type="match status" value="1"/>
</dbReference>
<name>A0AAW1D0D3_9HEMI</name>
<sequence>MILKNIKRLKNCLYFYKYYFSKIDRGLLSCIIACLAPVLIPPAHIATLYYFWHQFSRRVDRRYCSCSCWDTVFKGTYESGIASYKHVYFNASFNTLKIWALTVICVIIFYESIRRLILLGLQSYLRYSMLLLFLSAIFSHYYSWWSYVNYWNDDYYVQWNHQLFFTCTELMSTFLVLQLADNRLIVTPRKALGIVGVAIMHVIAGSLDQFVMNVVKGEGHMHQVLRDLSFMVPDLLHVVLPLVELKRSYCKLPKYSHVPMTELRRDIFIIITLISLGIFLCSLL</sequence>
<dbReference type="PANTHER" id="PTHR39074:SF1">
    <property type="entry name" value="AGAP007547-PA"/>
    <property type="match status" value="1"/>
</dbReference>
<feature type="transmembrane region" description="Helical" evidence="1">
    <location>
        <begin position="192"/>
        <end position="212"/>
    </location>
</feature>
<keyword evidence="1" id="KW-0812">Transmembrane</keyword>
<reference evidence="2 3" key="1">
    <citation type="submission" date="2022-12" db="EMBL/GenBank/DDBJ databases">
        <title>Chromosome-level genome assembly of true bugs.</title>
        <authorList>
            <person name="Ma L."/>
            <person name="Li H."/>
        </authorList>
    </citation>
    <scope>NUCLEOTIDE SEQUENCE [LARGE SCALE GENOMIC DNA]</scope>
    <source>
        <strain evidence="2">Lab_2022b</strain>
    </source>
</reference>
<comment type="caution">
    <text evidence="2">The sequence shown here is derived from an EMBL/GenBank/DDBJ whole genome shotgun (WGS) entry which is preliminary data.</text>
</comment>